<evidence type="ECO:0000256" key="1">
    <source>
        <dbReference type="ARBA" id="ARBA00004651"/>
    </source>
</evidence>
<dbReference type="Pfam" id="PF02949">
    <property type="entry name" value="7tm_6"/>
    <property type="match status" value="1"/>
</dbReference>
<keyword evidence="12" id="KW-1185">Reference proteome</keyword>
<dbReference type="FunCoup" id="T1H871">
    <property type="interactions" value="72"/>
</dbReference>
<evidence type="ECO:0000256" key="9">
    <source>
        <dbReference type="ARBA" id="ARBA00023224"/>
    </source>
</evidence>
<dbReference type="PANTHER" id="PTHR21137:SF35">
    <property type="entry name" value="ODORANT RECEPTOR 19A-RELATED"/>
    <property type="match status" value="1"/>
</dbReference>
<keyword evidence="9 10" id="KW-0807">Transducer</keyword>
<evidence type="ECO:0000313" key="12">
    <source>
        <dbReference type="Proteomes" id="UP000015103"/>
    </source>
</evidence>
<sequence>MVYSFLKLTDGMEEEGQLRFLLNLGVQLFICAYVTMVTGIELIWGHGNLYQMVNALSTFTVALNFLTKVVSILFYRREIRQLFARVEHLHMKLRKDEDHHRIILDLERFSKICLWSYKISLMMYPFYSFITNFIIDFKNDFRKIFFTVQLLTPWNISDIWSYTTGALLVLWISLVMIYSFYSFMAMELAFTFEITAFLKVLQGRLKNMNEKDENIYGLHRDIIKLVTDFNALFSGQMYWDILISSVQPCGFGFSLIKALKRSDPGATEIFYKIILVIMGPFILCACGQQISTESEKLHEASFMIPWYEQTLRMKKNLIQMLTVTTKPSTVNFRGIIVFNYSCFAAVAQGIYSYLMMINQFATDE</sequence>
<dbReference type="GO" id="GO:0005549">
    <property type="term" value="F:odorant binding"/>
    <property type="evidence" value="ECO:0007669"/>
    <property type="project" value="InterPro"/>
</dbReference>
<dbReference type="InterPro" id="IPR004117">
    <property type="entry name" value="7tm6_olfct_rcpt"/>
</dbReference>
<dbReference type="GO" id="GO:0005886">
    <property type="term" value="C:plasma membrane"/>
    <property type="evidence" value="ECO:0007669"/>
    <property type="project" value="UniProtKB-SubCell"/>
</dbReference>
<evidence type="ECO:0000256" key="8">
    <source>
        <dbReference type="ARBA" id="ARBA00023170"/>
    </source>
</evidence>
<evidence type="ECO:0000256" key="2">
    <source>
        <dbReference type="ARBA" id="ARBA00022475"/>
    </source>
</evidence>
<evidence type="ECO:0000256" key="6">
    <source>
        <dbReference type="ARBA" id="ARBA00022989"/>
    </source>
</evidence>
<keyword evidence="5 10" id="KW-0552">Olfaction</keyword>
<dbReference type="HOGENOM" id="CLU_743105_0_0_1"/>
<dbReference type="Proteomes" id="UP000015103">
    <property type="component" value="Unassembled WGS sequence"/>
</dbReference>
<dbReference type="EMBL" id="ACPB03018611">
    <property type="status" value="NOT_ANNOTATED_CDS"/>
    <property type="molecule type" value="Genomic_DNA"/>
</dbReference>
<dbReference type="GO" id="GO:0004984">
    <property type="term" value="F:olfactory receptor activity"/>
    <property type="evidence" value="ECO:0007669"/>
    <property type="project" value="InterPro"/>
</dbReference>
<protein>
    <recommendedName>
        <fullName evidence="10">Odorant receptor</fullName>
    </recommendedName>
</protein>
<comment type="similarity">
    <text evidence="10">Belongs to the insect chemoreceptor superfamily. Heteromeric odorant receptor channel (TC 1.A.69) family.</text>
</comment>
<dbReference type="EnsemblMetazoa" id="RPRC000208-RA">
    <property type="protein sequence ID" value="RPRC000208-PA"/>
    <property type="gene ID" value="RPRC000208"/>
</dbReference>
<name>T1H871_RHOPR</name>
<dbReference type="PANTHER" id="PTHR21137">
    <property type="entry name" value="ODORANT RECEPTOR"/>
    <property type="match status" value="1"/>
</dbReference>
<accession>T1H871</accession>
<evidence type="ECO:0000256" key="10">
    <source>
        <dbReference type="RuleBase" id="RU351113"/>
    </source>
</evidence>
<feature type="transmembrane region" description="Helical" evidence="10">
    <location>
        <begin position="20"/>
        <end position="44"/>
    </location>
</feature>
<proteinExistence type="inferred from homology"/>
<reference evidence="11" key="1">
    <citation type="submission" date="2015-05" db="UniProtKB">
        <authorList>
            <consortium name="EnsemblMetazoa"/>
        </authorList>
    </citation>
    <scope>IDENTIFICATION</scope>
</reference>
<keyword evidence="7 10" id="KW-0472">Membrane</keyword>
<dbReference type="VEuPathDB" id="VectorBase:RPRC000208"/>
<dbReference type="OMA" id="LAFCYCF"/>
<comment type="caution">
    <text evidence="10">Lacks conserved residue(s) required for the propagation of feature annotation.</text>
</comment>
<keyword evidence="4 10" id="KW-0812">Transmembrane</keyword>
<feature type="transmembrane region" description="Helical" evidence="10">
    <location>
        <begin position="115"/>
        <end position="135"/>
    </location>
</feature>
<keyword evidence="2" id="KW-1003">Cell membrane</keyword>
<evidence type="ECO:0000256" key="5">
    <source>
        <dbReference type="ARBA" id="ARBA00022725"/>
    </source>
</evidence>
<evidence type="ECO:0000256" key="4">
    <source>
        <dbReference type="ARBA" id="ARBA00022692"/>
    </source>
</evidence>
<evidence type="ECO:0000256" key="7">
    <source>
        <dbReference type="ARBA" id="ARBA00023136"/>
    </source>
</evidence>
<feature type="transmembrane region" description="Helical" evidence="10">
    <location>
        <begin position="56"/>
        <end position="75"/>
    </location>
</feature>
<dbReference type="InParanoid" id="T1H871"/>
<keyword evidence="6 10" id="KW-1133">Transmembrane helix</keyword>
<dbReference type="GO" id="GO:0007165">
    <property type="term" value="P:signal transduction"/>
    <property type="evidence" value="ECO:0007669"/>
    <property type="project" value="UniProtKB-KW"/>
</dbReference>
<keyword evidence="3 10" id="KW-0716">Sensory transduction</keyword>
<evidence type="ECO:0000313" key="11">
    <source>
        <dbReference type="EnsemblMetazoa" id="RPRC000208-PA"/>
    </source>
</evidence>
<feature type="transmembrane region" description="Helical" evidence="10">
    <location>
        <begin position="159"/>
        <end position="181"/>
    </location>
</feature>
<evidence type="ECO:0000256" key="3">
    <source>
        <dbReference type="ARBA" id="ARBA00022606"/>
    </source>
</evidence>
<comment type="subcellular location">
    <subcellularLocation>
        <location evidence="1 10">Cell membrane</location>
        <topology evidence="1 10">Multi-pass membrane protein</topology>
    </subcellularLocation>
</comment>
<organism evidence="11 12">
    <name type="scientific">Rhodnius prolixus</name>
    <name type="common">Triatomid bug</name>
    <dbReference type="NCBI Taxonomy" id="13249"/>
    <lineage>
        <taxon>Eukaryota</taxon>
        <taxon>Metazoa</taxon>
        <taxon>Ecdysozoa</taxon>
        <taxon>Arthropoda</taxon>
        <taxon>Hexapoda</taxon>
        <taxon>Insecta</taxon>
        <taxon>Pterygota</taxon>
        <taxon>Neoptera</taxon>
        <taxon>Paraneoptera</taxon>
        <taxon>Hemiptera</taxon>
        <taxon>Heteroptera</taxon>
        <taxon>Panheteroptera</taxon>
        <taxon>Cimicomorpha</taxon>
        <taxon>Reduviidae</taxon>
        <taxon>Triatominae</taxon>
        <taxon>Rhodnius</taxon>
    </lineage>
</organism>
<keyword evidence="8 10" id="KW-0675">Receptor</keyword>
<feature type="transmembrane region" description="Helical" evidence="10">
    <location>
        <begin position="335"/>
        <end position="354"/>
    </location>
</feature>
<dbReference type="AlphaFoldDB" id="T1H871"/>